<dbReference type="Proteomes" id="UP000729701">
    <property type="component" value="Unassembled WGS sequence"/>
</dbReference>
<reference evidence="1" key="1">
    <citation type="submission" date="2021-05" db="EMBL/GenBank/DDBJ databases">
        <authorList>
            <person name="Pietrasiak N."/>
            <person name="Ward R."/>
            <person name="Stajich J.E."/>
            <person name="Kurbessoian T."/>
        </authorList>
    </citation>
    <scope>NUCLEOTIDE SEQUENCE</scope>
    <source>
        <strain evidence="1">GSE-NOS-MK-12-04C</strain>
    </source>
</reference>
<dbReference type="InterPro" id="IPR021527">
    <property type="entry name" value="DUF2795"/>
</dbReference>
<protein>
    <submittedName>
        <fullName evidence="1">DUF2795 domain-containing protein</fullName>
    </submittedName>
</protein>
<organism evidence="1 2">
    <name type="scientific">Cyanomargarita calcarea GSE-NOS-MK-12-04C</name>
    <dbReference type="NCBI Taxonomy" id="2839659"/>
    <lineage>
        <taxon>Bacteria</taxon>
        <taxon>Bacillati</taxon>
        <taxon>Cyanobacteriota</taxon>
        <taxon>Cyanophyceae</taxon>
        <taxon>Nostocales</taxon>
        <taxon>Cyanomargaritaceae</taxon>
        <taxon>Cyanomargarita</taxon>
    </lineage>
</organism>
<dbReference type="EMBL" id="JAHHGZ010000018">
    <property type="protein sequence ID" value="MBW4669121.1"/>
    <property type="molecule type" value="Genomic_DNA"/>
</dbReference>
<evidence type="ECO:0000313" key="2">
    <source>
        <dbReference type="Proteomes" id="UP000729701"/>
    </source>
</evidence>
<dbReference type="AlphaFoldDB" id="A0A951QP87"/>
<evidence type="ECO:0000313" key="1">
    <source>
        <dbReference type="EMBL" id="MBW4669121.1"/>
    </source>
</evidence>
<comment type="caution">
    <text evidence="1">The sequence shown here is derived from an EMBL/GenBank/DDBJ whole genome shotgun (WGS) entry which is preliminary data.</text>
</comment>
<sequence length="66" mass="7257">MSKVNSAQLQKNLTGVHYPASKKDLVMYAELEGSDEQVLRALKQLPDKEYETQEAVSKAICGSESA</sequence>
<reference evidence="1" key="2">
    <citation type="journal article" date="2022" name="Microbiol. Resour. Announc.">
        <title>Metagenome Sequencing to Explore Phylogenomics of Terrestrial Cyanobacteria.</title>
        <authorList>
            <person name="Ward R.D."/>
            <person name="Stajich J.E."/>
            <person name="Johansen J.R."/>
            <person name="Huntemann M."/>
            <person name="Clum A."/>
            <person name="Foster B."/>
            <person name="Foster B."/>
            <person name="Roux S."/>
            <person name="Palaniappan K."/>
            <person name="Varghese N."/>
            <person name="Mukherjee S."/>
            <person name="Reddy T.B.K."/>
            <person name="Daum C."/>
            <person name="Copeland A."/>
            <person name="Chen I.A."/>
            <person name="Ivanova N.N."/>
            <person name="Kyrpides N.C."/>
            <person name="Shapiro N."/>
            <person name="Eloe-Fadrosh E.A."/>
            <person name="Pietrasiak N."/>
        </authorList>
    </citation>
    <scope>NUCLEOTIDE SEQUENCE</scope>
    <source>
        <strain evidence="1">GSE-NOS-MK-12-04C</strain>
    </source>
</reference>
<dbReference type="Pfam" id="PF11387">
    <property type="entry name" value="DUF2795"/>
    <property type="match status" value="1"/>
</dbReference>
<proteinExistence type="predicted"/>
<gene>
    <name evidence="1" type="ORF">KME60_17260</name>
</gene>
<accession>A0A951QP87</accession>
<name>A0A951QP87_9CYAN</name>